<feature type="chain" id="PRO_5024434313" evidence="7">
    <location>
        <begin position="25"/>
        <end position="163"/>
    </location>
</feature>
<organism evidence="8 9">
    <name type="scientific">Pyrus ussuriensis x Pyrus communis</name>
    <dbReference type="NCBI Taxonomy" id="2448454"/>
    <lineage>
        <taxon>Eukaryota</taxon>
        <taxon>Viridiplantae</taxon>
        <taxon>Streptophyta</taxon>
        <taxon>Embryophyta</taxon>
        <taxon>Tracheophyta</taxon>
        <taxon>Spermatophyta</taxon>
        <taxon>Magnoliopsida</taxon>
        <taxon>eudicotyledons</taxon>
        <taxon>Gunneridae</taxon>
        <taxon>Pentapetalae</taxon>
        <taxon>rosids</taxon>
        <taxon>fabids</taxon>
        <taxon>Rosales</taxon>
        <taxon>Rosaceae</taxon>
        <taxon>Amygdaloideae</taxon>
        <taxon>Maleae</taxon>
        <taxon>Pyrus</taxon>
    </lineage>
</organism>
<dbReference type="EMBL" id="SMOL01000231">
    <property type="protein sequence ID" value="KAB2623335.1"/>
    <property type="molecule type" value="Genomic_DNA"/>
</dbReference>
<evidence type="ECO:0000256" key="1">
    <source>
        <dbReference type="ARBA" id="ARBA00004613"/>
    </source>
</evidence>
<evidence type="ECO:0000256" key="6">
    <source>
        <dbReference type="ARBA" id="ARBA00023157"/>
    </source>
</evidence>
<comment type="subcellular location">
    <subcellularLocation>
        <location evidence="1">Secreted</location>
    </subcellularLocation>
</comment>
<dbReference type="GO" id="GO:0019722">
    <property type="term" value="P:calcium-mediated signaling"/>
    <property type="evidence" value="ECO:0007669"/>
    <property type="project" value="TreeGrafter"/>
</dbReference>
<dbReference type="PANTHER" id="PTHR33136:SF36">
    <property type="entry name" value="PROTEIN RALF-LIKE 31"/>
    <property type="match status" value="1"/>
</dbReference>
<keyword evidence="6" id="KW-1015">Disulfide bond</keyword>
<dbReference type="AlphaFoldDB" id="A0A5N5H5W6"/>
<name>A0A5N5H5W6_9ROSA</name>
<feature type="signal peptide" evidence="7">
    <location>
        <begin position="1"/>
        <end position="24"/>
    </location>
</feature>
<keyword evidence="3" id="KW-0964">Secreted</keyword>
<keyword evidence="5 7" id="KW-0732">Signal</keyword>
<protein>
    <submittedName>
        <fullName evidence="8">Protein RALF-like 24</fullName>
    </submittedName>
</protein>
<dbReference type="PANTHER" id="PTHR33136">
    <property type="entry name" value="RAPID ALKALINIZATION FACTOR-LIKE"/>
    <property type="match status" value="1"/>
</dbReference>
<dbReference type="InterPro" id="IPR008801">
    <property type="entry name" value="RALF"/>
</dbReference>
<keyword evidence="9" id="KW-1185">Reference proteome</keyword>
<dbReference type="Pfam" id="PF05498">
    <property type="entry name" value="RALF"/>
    <property type="match status" value="1"/>
</dbReference>
<dbReference type="GO" id="GO:0005576">
    <property type="term" value="C:extracellular region"/>
    <property type="evidence" value="ECO:0007669"/>
    <property type="project" value="UniProtKB-SubCell"/>
</dbReference>
<dbReference type="OrthoDB" id="1906275at2759"/>
<evidence type="ECO:0000256" key="3">
    <source>
        <dbReference type="ARBA" id="ARBA00022525"/>
    </source>
</evidence>
<evidence type="ECO:0000256" key="7">
    <source>
        <dbReference type="SAM" id="SignalP"/>
    </source>
</evidence>
<comment type="caution">
    <text evidence="8">The sequence shown here is derived from an EMBL/GenBank/DDBJ whole genome shotgun (WGS) entry which is preliminary data.</text>
</comment>
<reference evidence="9" key="2">
    <citation type="submission" date="2019-10" db="EMBL/GenBank/DDBJ databases">
        <title>A de novo genome assembly of a pear dwarfing rootstock.</title>
        <authorList>
            <person name="Wang F."/>
            <person name="Wang J."/>
            <person name="Li S."/>
            <person name="Zhang Y."/>
            <person name="Fang M."/>
            <person name="Ma L."/>
            <person name="Zhao Y."/>
            <person name="Jiang S."/>
        </authorList>
    </citation>
    <scope>NUCLEOTIDE SEQUENCE [LARGE SCALE GENOMIC DNA]</scope>
</reference>
<sequence>MPKPTLIFYVALLLIHTHFPICNGVSLKGSGIEAAMAGRSGCSEKLGECMTEPEMESESSRRILAMQTKYISYGTLKRDSVPCGTPGASYYNCHAVAANPYNRGCEVITGCAREHDHAVLPSALQFKIFRCQTLLIVERYLPTANMTQVDIYRESNAPENVQP</sequence>
<keyword evidence="4" id="KW-0372">Hormone</keyword>
<gene>
    <name evidence="8" type="ORF">D8674_025517</name>
</gene>
<accession>A0A5N5H5W6</accession>
<dbReference type="Proteomes" id="UP000327157">
    <property type="component" value="Chromosome 4"/>
</dbReference>
<proteinExistence type="inferred from homology"/>
<dbReference type="GO" id="GO:0009506">
    <property type="term" value="C:plasmodesma"/>
    <property type="evidence" value="ECO:0007669"/>
    <property type="project" value="TreeGrafter"/>
</dbReference>
<dbReference type="GO" id="GO:0040008">
    <property type="term" value="P:regulation of growth"/>
    <property type="evidence" value="ECO:0007669"/>
    <property type="project" value="UniProtKB-ARBA"/>
</dbReference>
<reference evidence="8 9" key="3">
    <citation type="submission" date="2019-11" db="EMBL/GenBank/DDBJ databases">
        <title>A de novo genome assembly of a pear dwarfing rootstock.</title>
        <authorList>
            <person name="Wang F."/>
            <person name="Wang J."/>
            <person name="Li S."/>
            <person name="Zhang Y."/>
            <person name="Fang M."/>
            <person name="Ma L."/>
            <person name="Zhao Y."/>
            <person name="Jiang S."/>
        </authorList>
    </citation>
    <scope>NUCLEOTIDE SEQUENCE [LARGE SCALE GENOMIC DNA]</scope>
    <source>
        <strain evidence="8">S2</strain>
        <tissue evidence="8">Leaf</tissue>
    </source>
</reference>
<evidence type="ECO:0000256" key="4">
    <source>
        <dbReference type="ARBA" id="ARBA00022702"/>
    </source>
</evidence>
<reference evidence="8 9" key="1">
    <citation type="submission" date="2019-09" db="EMBL/GenBank/DDBJ databases">
        <authorList>
            <person name="Ou C."/>
        </authorList>
    </citation>
    <scope>NUCLEOTIDE SEQUENCE [LARGE SCALE GENOMIC DNA]</scope>
    <source>
        <strain evidence="8">S2</strain>
        <tissue evidence="8">Leaf</tissue>
    </source>
</reference>
<comment type="similarity">
    <text evidence="2">Belongs to the plant rapid alkalinization factor (RALF) family.</text>
</comment>
<evidence type="ECO:0000256" key="5">
    <source>
        <dbReference type="ARBA" id="ARBA00022729"/>
    </source>
</evidence>
<evidence type="ECO:0000256" key="2">
    <source>
        <dbReference type="ARBA" id="ARBA00009178"/>
    </source>
</evidence>
<evidence type="ECO:0000313" key="9">
    <source>
        <dbReference type="Proteomes" id="UP000327157"/>
    </source>
</evidence>
<evidence type="ECO:0000313" key="8">
    <source>
        <dbReference type="EMBL" id="KAB2623335.1"/>
    </source>
</evidence>
<dbReference type="GO" id="GO:0005179">
    <property type="term" value="F:hormone activity"/>
    <property type="evidence" value="ECO:0007669"/>
    <property type="project" value="UniProtKB-KW"/>
</dbReference>